<keyword evidence="2" id="KW-1185">Reference proteome</keyword>
<name>A0A8X6X1D4_9ARAC</name>
<proteinExistence type="predicted"/>
<dbReference type="Proteomes" id="UP000886998">
    <property type="component" value="Unassembled WGS sequence"/>
</dbReference>
<evidence type="ECO:0000313" key="2">
    <source>
        <dbReference type="Proteomes" id="UP000886998"/>
    </source>
</evidence>
<dbReference type="EMBL" id="BMAV01003816">
    <property type="protein sequence ID" value="GFY43676.1"/>
    <property type="molecule type" value="Genomic_DNA"/>
</dbReference>
<evidence type="ECO:0000313" key="1">
    <source>
        <dbReference type="EMBL" id="GFY43676.1"/>
    </source>
</evidence>
<protein>
    <submittedName>
        <fullName evidence="1">Uncharacterized protein</fullName>
    </submittedName>
</protein>
<dbReference type="AlphaFoldDB" id="A0A8X6X1D4"/>
<comment type="caution">
    <text evidence="1">The sequence shown here is derived from an EMBL/GenBank/DDBJ whole genome shotgun (WGS) entry which is preliminary data.</text>
</comment>
<accession>A0A8X6X1D4</accession>
<organism evidence="1 2">
    <name type="scientific">Trichonephila inaurata madagascariensis</name>
    <dbReference type="NCBI Taxonomy" id="2747483"/>
    <lineage>
        <taxon>Eukaryota</taxon>
        <taxon>Metazoa</taxon>
        <taxon>Ecdysozoa</taxon>
        <taxon>Arthropoda</taxon>
        <taxon>Chelicerata</taxon>
        <taxon>Arachnida</taxon>
        <taxon>Araneae</taxon>
        <taxon>Araneomorphae</taxon>
        <taxon>Entelegynae</taxon>
        <taxon>Araneoidea</taxon>
        <taxon>Nephilidae</taxon>
        <taxon>Trichonephila</taxon>
        <taxon>Trichonephila inaurata</taxon>
    </lineage>
</organism>
<sequence>MENEPDGNLPQTAPELIREIINCIGLDVEDEIVDYMVAFNTERVQNVVAKLERAGAIPIFPKKNASQKDANPTKNNEQKFIVFERSHVVITSPISSDLRKSFSS</sequence>
<reference evidence="1" key="1">
    <citation type="submission" date="2020-08" db="EMBL/GenBank/DDBJ databases">
        <title>Multicomponent nature underlies the extraordinary mechanical properties of spider dragline silk.</title>
        <authorList>
            <person name="Kono N."/>
            <person name="Nakamura H."/>
            <person name="Mori M."/>
            <person name="Yoshida Y."/>
            <person name="Ohtoshi R."/>
            <person name="Malay A.D."/>
            <person name="Moran D.A.P."/>
            <person name="Tomita M."/>
            <person name="Numata K."/>
            <person name="Arakawa K."/>
        </authorList>
    </citation>
    <scope>NUCLEOTIDE SEQUENCE</scope>
</reference>
<dbReference type="OrthoDB" id="10549717at2759"/>
<gene>
    <name evidence="1" type="ORF">TNIN_153061</name>
</gene>